<evidence type="ECO:0000256" key="11">
    <source>
        <dbReference type="PIRSR" id="PIRSR000956-2"/>
    </source>
</evidence>
<dbReference type="GO" id="GO:0005509">
    <property type="term" value="F:calcium ion binding"/>
    <property type="evidence" value="ECO:0007669"/>
    <property type="project" value="InterPro"/>
</dbReference>
<feature type="region of interest" description="Disordered" evidence="13">
    <location>
        <begin position="873"/>
        <end position="914"/>
    </location>
</feature>
<organism evidence="15 16">
    <name type="scientific">Pygocentrus nattereri</name>
    <name type="common">Red-bellied piranha</name>
    <dbReference type="NCBI Taxonomy" id="42514"/>
    <lineage>
        <taxon>Eukaryota</taxon>
        <taxon>Metazoa</taxon>
        <taxon>Chordata</taxon>
        <taxon>Craniata</taxon>
        <taxon>Vertebrata</taxon>
        <taxon>Euteleostomi</taxon>
        <taxon>Actinopterygii</taxon>
        <taxon>Neopterygii</taxon>
        <taxon>Teleostei</taxon>
        <taxon>Ostariophysi</taxon>
        <taxon>Characiformes</taxon>
        <taxon>Characoidei</taxon>
        <taxon>Pygocentrus</taxon>
    </lineage>
</organism>
<evidence type="ECO:0000256" key="1">
    <source>
        <dbReference type="ARBA" id="ARBA00012368"/>
    </source>
</evidence>
<dbReference type="GO" id="GO:0005516">
    <property type="term" value="F:calmodulin binding"/>
    <property type="evidence" value="ECO:0007669"/>
    <property type="project" value="TreeGrafter"/>
</dbReference>
<dbReference type="Pfam" id="PF08703">
    <property type="entry name" value="PLC-beta_C"/>
    <property type="match status" value="1"/>
</dbReference>
<feature type="compositionally biased region" description="Low complexity" evidence="13">
    <location>
        <begin position="421"/>
        <end position="432"/>
    </location>
</feature>
<dbReference type="SUPFAM" id="SSF69989">
    <property type="entry name" value="C-terminal domain of PLC-beta"/>
    <property type="match status" value="1"/>
</dbReference>
<dbReference type="GO" id="GO:0016607">
    <property type="term" value="C:nuclear speck"/>
    <property type="evidence" value="ECO:0007669"/>
    <property type="project" value="TreeGrafter"/>
</dbReference>
<dbReference type="SMART" id="SM00148">
    <property type="entry name" value="PLCXc"/>
    <property type="match status" value="1"/>
</dbReference>
<feature type="compositionally biased region" description="Acidic residues" evidence="13">
    <location>
        <begin position="904"/>
        <end position="914"/>
    </location>
</feature>
<keyword evidence="16" id="KW-1185">Reference proteome</keyword>
<protein>
    <recommendedName>
        <fullName evidence="1">phosphoinositide phospholipase C</fullName>
        <ecNumber evidence="1">3.1.4.11</ecNumber>
    </recommendedName>
</protein>
<feature type="coiled-coil region" evidence="12">
    <location>
        <begin position="813"/>
        <end position="859"/>
    </location>
</feature>
<feature type="compositionally biased region" description="Polar residues" evidence="13">
    <location>
        <begin position="885"/>
        <end position="895"/>
    </location>
</feature>
<dbReference type="GO" id="GO:0048015">
    <property type="term" value="P:phosphatidylinositol-mediated signaling"/>
    <property type="evidence" value="ECO:0007669"/>
    <property type="project" value="TreeGrafter"/>
</dbReference>
<comment type="catalytic activity">
    <reaction evidence="8">
        <text>a 1,2-diacyl-sn-glycero-3-phospho-(1D-myo-inositol-4,5-bisphosphate) + H2O = 1D-myo-inositol 1,4,5-trisphosphate + a 1,2-diacyl-sn-glycerol + H(+)</text>
        <dbReference type="Rhea" id="RHEA:33179"/>
        <dbReference type="ChEBI" id="CHEBI:15377"/>
        <dbReference type="ChEBI" id="CHEBI:15378"/>
        <dbReference type="ChEBI" id="CHEBI:17815"/>
        <dbReference type="ChEBI" id="CHEBI:58456"/>
        <dbReference type="ChEBI" id="CHEBI:203600"/>
        <dbReference type="EC" id="3.1.4.11"/>
    </reaction>
    <physiologicalReaction direction="left-to-right" evidence="8">
        <dbReference type="Rhea" id="RHEA:33180"/>
    </physiologicalReaction>
</comment>
<reference evidence="15" key="2">
    <citation type="submission" date="2025-08" db="UniProtKB">
        <authorList>
            <consortium name="Ensembl"/>
        </authorList>
    </citation>
    <scope>IDENTIFICATION</scope>
</reference>
<evidence type="ECO:0000256" key="12">
    <source>
        <dbReference type="SAM" id="Coils"/>
    </source>
</evidence>
<dbReference type="InterPro" id="IPR000909">
    <property type="entry name" value="PLipase_C_PInositol-sp_X_dom"/>
</dbReference>
<dbReference type="Proteomes" id="UP001501920">
    <property type="component" value="Chromosome 10"/>
</dbReference>
<dbReference type="Gene3D" id="2.30.29.240">
    <property type="match status" value="1"/>
</dbReference>
<dbReference type="SUPFAM" id="SSF49562">
    <property type="entry name" value="C2 domain (Calcium/lipid-binding domain, CaLB)"/>
    <property type="match status" value="1"/>
</dbReference>
<dbReference type="AlphaFoldDB" id="A0AAR2M251"/>
<evidence type="ECO:0000256" key="5">
    <source>
        <dbReference type="ARBA" id="ARBA00022963"/>
    </source>
</evidence>
<dbReference type="PROSITE" id="PS50007">
    <property type="entry name" value="PIPLC_X_DOMAIN"/>
    <property type="match status" value="2"/>
</dbReference>
<evidence type="ECO:0000259" key="14">
    <source>
        <dbReference type="PROSITE" id="PS50004"/>
    </source>
</evidence>
<name>A0AAR2M251_PYGNA</name>
<dbReference type="InterPro" id="IPR016280">
    <property type="entry name" value="PLC-beta"/>
</dbReference>
<dbReference type="CDD" id="cd00275">
    <property type="entry name" value="C2_PLC_like"/>
    <property type="match status" value="1"/>
</dbReference>
<evidence type="ECO:0000256" key="6">
    <source>
        <dbReference type="ARBA" id="ARBA00023098"/>
    </source>
</evidence>
<keyword evidence="2" id="KW-0597">Phosphoprotein</keyword>
<evidence type="ECO:0000313" key="16">
    <source>
        <dbReference type="Proteomes" id="UP001501920"/>
    </source>
</evidence>
<dbReference type="GO" id="GO:0004435">
    <property type="term" value="F:phosphatidylinositol-4,5-bisphosphate phospholipase C activity"/>
    <property type="evidence" value="ECO:0007669"/>
    <property type="project" value="UniProtKB-EC"/>
</dbReference>
<dbReference type="EC" id="3.1.4.11" evidence="1"/>
<dbReference type="Gene3D" id="3.20.20.190">
    <property type="entry name" value="Phosphatidylinositol (PI) phosphodiesterase"/>
    <property type="match status" value="2"/>
</dbReference>
<feature type="region of interest" description="Disordered" evidence="13">
    <location>
        <begin position="397"/>
        <end position="432"/>
    </location>
</feature>
<proteinExistence type="predicted"/>
<dbReference type="InterPro" id="IPR017946">
    <property type="entry name" value="PLC-like_Pdiesterase_TIM-brl"/>
</dbReference>
<dbReference type="InterPro" id="IPR035892">
    <property type="entry name" value="C2_domain_sf"/>
</dbReference>
<dbReference type="SUPFAM" id="SSF50729">
    <property type="entry name" value="PH domain-like"/>
    <property type="match status" value="1"/>
</dbReference>
<dbReference type="GO" id="GO:0046488">
    <property type="term" value="P:phosphatidylinositol metabolic process"/>
    <property type="evidence" value="ECO:0007669"/>
    <property type="project" value="TreeGrafter"/>
</dbReference>
<feature type="binding site" evidence="11">
    <location>
        <position position="342"/>
    </location>
    <ligand>
        <name>Ca(2+)</name>
        <dbReference type="ChEBI" id="CHEBI:29108"/>
    </ligand>
</feature>
<reference evidence="15" key="3">
    <citation type="submission" date="2025-09" db="UniProtKB">
        <authorList>
            <consortium name="Ensembl"/>
        </authorList>
    </citation>
    <scope>IDENTIFICATION</scope>
</reference>
<evidence type="ECO:0000256" key="3">
    <source>
        <dbReference type="ARBA" id="ARBA00022801"/>
    </source>
</evidence>
<dbReference type="CDD" id="cd13361">
    <property type="entry name" value="PH_PLC_beta"/>
    <property type="match status" value="1"/>
</dbReference>
<dbReference type="PANTHER" id="PTHR10336:SF12">
    <property type="entry name" value="1-PHOSPHATIDYLINOSITOL 4,5-BISPHOSPHATE PHOSPHODIESTERASE BETA-1"/>
    <property type="match status" value="1"/>
</dbReference>
<evidence type="ECO:0000313" key="15">
    <source>
        <dbReference type="Ensembl" id="ENSPNAP00000080982.1"/>
    </source>
</evidence>
<dbReference type="Pfam" id="PF00168">
    <property type="entry name" value="C2"/>
    <property type="match status" value="1"/>
</dbReference>
<comment type="cofactor">
    <cofactor evidence="11">
        <name>Ca(2+)</name>
        <dbReference type="ChEBI" id="CHEBI:29108"/>
    </cofactor>
    <text evidence="11">Binds 1 Ca(2+) ion per subunit.</text>
</comment>
<dbReference type="GO" id="GO:0007186">
    <property type="term" value="P:G protein-coupled receptor signaling pathway"/>
    <property type="evidence" value="ECO:0007669"/>
    <property type="project" value="TreeGrafter"/>
</dbReference>
<dbReference type="GO" id="GO:0005737">
    <property type="term" value="C:cytoplasm"/>
    <property type="evidence" value="ECO:0007669"/>
    <property type="project" value="TreeGrafter"/>
</dbReference>
<evidence type="ECO:0000256" key="7">
    <source>
        <dbReference type="ARBA" id="ARBA00023224"/>
    </source>
</evidence>
<evidence type="ECO:0000256" key="2">
    <source>
        <dbReference type="ARBA" id="ARBA00022553"/>
    </source>
</evidence>
<accession>A0AAR2M251</accession>
<feature type="binding site" evidence="11">
    <location>
        <position position="301"/>
    </location>
    <ligand>
        <name>Ca(2+)</name>
        <dbReference type="ChEBI" id="CHEBI:29108"/>
    </ligand>
</feature>
<evidence type="ECO:0000256" key="10">
    <source>
        <dbReference type="PIRSR" id="PIRSR000956-1"/>
    </source>
</evidence>
<dbReference type="SUPFAM" id="SSF47473">
    <property type="entry name" value="EF-hand"/>
    <property type="match status" value="1"/>
</dbReference>
<feature type="domain" description="C2" evidence="14">
    <location>
        <begin position="452"/>
        <end position="587"/>
    </location>
</feature>
<dbReference type="FunFam" id="2.30.29.240:FF:000004">
    <property type="entry name" value="1-phosphatidylinositol 4,5-bisphosphate phosphodiesterase"/>
    <property type="match status" value="1"/>
</dbReference>
<dbReference type="GeneTree" id="ENSGT00940000155428"/>
<dbReference type="PROSITE" id="PS50004">
    <property type="entry name" value="C2"/>
    <property type="match status" value="1"/>
</dbReference>
<dbReference type="Gene3D" id="2.60.40.150">
    <property type="entry name" value="C2 domain"/>
    <property type="match status" value="1"/>
</dbReference>
<dbReference type="InterPro" id="IPR014815">
    <property type="entry name" value="PLC-beta_C"/>
</dbReference>
<evidence type="ECO:0000256" key="13">
    <source>
        <dbReference type="SAM" id="MobiDB-lite"/>
    </source>
</evidence>
<dbReference type="PANTHER" id="PTHR10336">
    <property type="entry name" value="PHOSPHOINOSITIDE-SPECIFIC PHOSPHOLIPASE C FAMILY PROTEIN"/>
    <property type="match status" value="1"/>
</dbReference>
<feature type="coiled-coil region" evidence="12">
    <location>
        <begin position="760"/>
        <end position="788"/>
    </location>
</feature>
<keyword evidence="4 11" id="KW-0106">Calcium</keyword>
<dbReference type="Pfam" id="PF22631">
    <property type="entry name" value="PLCB1-4-like_EFh"/>
    <property type="match status" value="1"/>
</dbReference>
<dbReference type="Pfam" id="PF17787">
    <property type="entry name" value="PH_14"/>
    <property type="match status" value="1"/>
</dbReference>
<dbReference type="InterPro" id="IPR042531">
    <property type="entry name" value="PLC-beta_C_sf"/>
</dbReference>
<comment type="catalytic activity">
    <reaction evidence="9">
        <text>a 1,2-diacyl-sn-glycero-3-phospho-(1D-myo-inositol) + H2O = 1D-myo-inositol 1-phosphate + a 1,2-diacyl-sn-glycerol + H(+)</text>
        <dbReference type="Rhea" id="RHEA:43484"/>
        <dbReference type="ChEBI" id="CHEBI:15377"/>
        <dbReference type="ChEBI" id="CHEBI:15378"/>
        <dbReference type="ChEBI" id="CHEBI:17815"/>
        <dbReference type="ChEBI" id="CHEBI:57880"/>
        <dbReference type="ChEBI" id="CHEBI:58433"/>
    </reaction>
    <physiologicalReaction direction="left-to-right" evidence="9">
        <dbReference type="Rhea" id="RHEA:43485"/>
    </physiologicalReaction>
</comment>
<keyword evidence="12" id="KW-0175">Coiled coil</keyword>
<evidence type="ECO:0000256" key="4">
    <source>
        <dbReference type="ARBA" id="ARBA00022837"/>
    </source>
</evidence>
<dbReference type="GO" id="GO:0016042">
    <property type="term" value="P:lipid catabolic process"/>
    <property type="evidence" value="ECO:0007669"/>
    <property type="project" value="UniProtKB-KW"/>
</dbReference>
<dbReference type="InterPro" id="IPR001192">
    <property type="entry name" value="PI-PLC_fam"/>
</dbReference>
<gene>
    <name evidence="15" type="primary">PLCB1</name>
</gene>
<keyword evidence="11" id="KW-0479">Metal-binding</keyword>
<keyword evidence="3" id="KW-0378">Hydrolase</keyword>
<dbReference type="SMART" id="SM00239">
    <property type="entry name" value="C2"/>
    <property type="match status" value="1"/>
</dbReference>
<evidence type="ECO:0000256" key="9">
    <source>
        <dbReference type="ARBA" id="ARBA00023726"/>
    </source>
</evidence>
<dbReference type="Ensembl" id="ENSPNAT00000058042.1">
    <property type="protein sequence ID" value="ENSPNAP00000080982.1"/>
    <property type="gene ID" value="ENSPNAG00000030080.2"/>
</dbReference>
<reference evidence="15 16" key="1">
    <citation type="submission" date="2020-10" db="EMBL/GenBank/DDBJ databases">
        <title>Pygocentrus nattereri (red-bellied piranha) genome, fPygNat1, primary haplotype.</title>
        <authorList>
            <person name="Myers G."/>
            <person name="Meyer A."/>
            <person name="Karagic N."/>
            <person name="Pippel M."/>
            <person name="Winkler S."/>
            <person name="Tracey A."/>
            <person name="Wood J."/>
            <person name="Formenti G."/>
            <person name="Howe K."/>
            <person name="Fedrigo O."/>
            <person name="Jarvis E.D."/>
        </authorList>
    </citation>
    <scope>NUCLEOTIDE SEQUENCE [LARGE SCALE GENOMIC DNA]</scope>
</reference>
<dbReference type="GO" id="GO:0051209">
    <property type="term" value="P:release of sequestered calcium ion into cytosol"/>
    <property type="evidence" value="ECO:0007669"/>
    <property type="project" value="TreeGrafter"/>
</dbReference>
<sequence length="914" mass="105003">MAGAQPGVHALQLKPVSVPESLKKGSRFMKWDEDSSTVTPVTLRVDPQGYFLYWTDQNKETDLLDITYIKDARTGKCTKTPKEAKLRELLDVGNLVGRIENKMLTVVTGPDMVNITYLNFMAFQEEVAKEWAEELFSLASNLLAQNMNREASLEKAYTRLKLQPNQEGRIPVKNIFRMFSTDRKRVETALESCNLPSGRVSISKGKNYLSMEQMTDFINNKQRDPRLNEILYPPLKTEQTQFLMEKYEPNHGMIQKGQISVEGFSRYLISDENGVIPPEKLDQSEDMTFPLSHYFINSSHNTYLTGSDYCLLWHSSLLNEVIEAIAECAFKTSPFPIILSFENHVDSPKQQAKMAEYCRSIFGDALLTEPLEKYPLEAGVALPSPHELMGKILVKNKKSHPKPADGSTKKKLSEQASNTNSDSSSVFEPSSPSAGPAGIHDFKEFSHFLELVCTSLLFPNNKNSILSLLKRFSLVITIFLNQIISGQFLTDKKVGVYVEIDMFGLPVDTRRKAFKTKTSQNNAINPVWDEEPIVFKKVVLPTLASLRIAVFEEGGKFIGHRIIPVSAIRPGYRYIGLRNEKNQSLTLPALFVHIEVKDYVPDTFADVIEALSNPIRYVNLMEQRSKQLAALTLEEGEEEKDAKEVLCIYFCLSHSVIYSKPAAKTEDLIQSVLTEMEAHTLEELKQQKVFVREQRRHYKEMKDLMKKHHKKTTEMIKEHTAKYNEFQHDYLRRRAVLQKSAKRDGKKSPEHGASFFEQELATLDQESGQKLAELKEQQQQQLLNLRQEQYYSEKYLKKEHIKQLMEKLTLVAEESQSNQMKKLKDLCEKEKKELKKKMDKKRQEKLNELQNELDQEYQDKFRRLPVEIQEFVQETTKRKTEGSDQESLPSSSTLEKLSHKGAQSEDDMEEEKKD</sequence>
<dbReference type="PIRSF" id="PIRSF000956">
    <property type="entry name" value="PLC-beta"/>
    <property type="match status" value="1"/>
</dbReference>
<keyword evidence="7" id="KW-0807">Transducer</keyword>
<keyword evidence="5" id="KW-0442">Lipid degradation</keyword>
<dbReference type="InterPro" id="IPR037862">
    <property type="entry name" value="PLC-beta_PH"/>
</dbReference>
<dbReference type="FunFam" id="2.60.40.150:FF:000008">
    <property type="entry name" value="1-phosphatidylinositol 4,5-bisphosphate phosphodiesterase"/>
    <property type="match status" value="1"/>
</dbReference>
<dbReference type="InterPro" id="IPR011992">
    <property type="entry name" value="EF-hand-dom_pair"/>
</dbReference>
<dbReference type="SUPFAM" id="SSF51695">
    <property type="entry name" value="PLC-like phosphodiesterases"/>
    <property type="match status" value="1"/>
</dbReference>
<dbReference type="Pfam" id="PF00388">
    <property type="entry name" value="PI-PLC-X"/>
    <property type="match status" value="2"/>
</dbReference>
<dbReference type="InterPro" id="IPR000008">
    <property type="entry name" value="C2_dom"/>
</dbReference>
<keyword evidence="6" id="KW-0443">Lipid metabolism</keyword>
<dbReference type="InterPro" id="IPR053945">
    <property type="entry name" value="PLCB1-4-like_EFh"/>
</dbReference>
<evidence type="ECO:0000256" key="8">
    <source>
        <dbReference type="ARBA" id="ARBA00023674"/>
    </source>
</evidence>
<dbReference type="GO" id="GO:0007613">
    <property type="term" value="P:memory"/>
    <property type="evidence" value="ECO:0007669"/>
    <property type="project" value="TreeGrafter"/>
</dbReference>
<dbReference type="Gene3D" id="1.20.1230.10">
    <property type="entry name" value="Phospholipase C beta, distal C-terminal domain"/>
    <property type="match status" value="1"/>
</dbReference>
<feature type="active site" evidence="10">
    <location>
        <position position="300"/>
    </location>
</feature>